<comment type="similarity">
    <text evidence="10">Belongs to the TatB family.</text>
</comment>
<evidence type="ECO:0000256" key="7">
    <source>
        <dbReference type="ARBA" id="ARBA00022989"/>
    </source>
</evidence>
<dbReference type="GO" id="GO:0008320">
    <property type="term" value="F:protein transmembrane transporter activity"/>
    <property type="evidence" value="ECO:0007669"/>
    <property type="project" value="UniProtKB-UniRule"/>
</dbReference>
<dbReference type="GO" id="GO:0043953">
    <property type="term" value="P:protein transport by the Tat complex"/>
    <property type="evidence" value="ECO:0007669"/>
    <property type="project" value="UniProtKB-UniRule"/>
</dbReference>
<dbReference type="AlphaFoldDB" id="S3BDK3"/>
<evidence type="ECO:0000256" key="8">
    <source>
        <dbReference type="ARBA" id="ARBA00023010"/>
    </source>
</evidence>
<keyword evidence="4" id="KW-0997">Cell inner membrane</keyword>
<evidence type="ECO:0000256" key="10">
    <source>
        <dbReference type="HAMAP-Rule" id="MF_00237"/>
    </source>
</evidence>
<keyword evidence="6 10" id="KW-0653">Protein transport</keyword>
<sequence>MFDFGFSEMIIVGVVALVVLGPERLPVVARTAGEWIGKAQRFVAQVKSDIDRETELSELKKIQDEAKALANDVKSTVEKTAGEIETNVSSVAGEAQSAVKDAQSAVESAKADAAETVSTKTTGVSADDISSVYGWGDANTDSEIMTPASAYGGWSEPKVFPKRYHSGPSVDDLAAEIERLRRELGMREANMGGASGRRRALAPRAKNLRTRIYR</sequence>
<evidence type="ECO:0000256" key="6">
    <source>
        <dbReference type="ARBA" id="ARBA00022927"/>
    </source>
</evidence>
<comment type="subcellular location">
    <subcellularLocation>
        <location evidence="10">Cell membrane</location>
        <topology evidence="10">Single-pass membrane protein</topology>
    </subcellularLocation>
    <subcellularLocation>
        <location evidence="1">Membrane</location>
        <topology evidence="1">Single-pass membrane protein</topology>
    </subcellularLocation>
</comment>
<keyword evidence="8 10" id="KW-0811">Translocation</keyword>
<dbReference type="InterPro" id="IPR003369">
    <property type="entry name" value="TatA/B/E"/>
</dbReference>
<reference evidence="12 13" key="1">
    <citation type="submission" date="2013-04" db="EMBL/GenBank/DDBJ databases">
        <title>The Genome Sequence of Sutterella wadsworthensis HGA0223.</title>
        <authorList>
            <consortium name="The Broad Institute Genomics Platform"/>
            <person name="Earl A."/>
            <person name="Ward D."/>
            <person name="Feldgarden M."/>
            <person name="Gevers D."/>
            <person name="Schmidt T.M."/>
            <person name="Dover J."/>
            <person name="Dai D."/>
            <person name="Walker B."/>
            <person name="Young S."/>
            <person name="Zeng Q."/>
            <person name="Gargeya S."/>
            <person name="Fitzgerald M."/>
            <person name="Haas B."/>
            <person name="Abouelleil A."/>
            <person name="Allen A.W."/>
            <person name="Alvarado L."/>
            <person name="Arachchi H.M."/>
            <person name="Berlin A.M."/>
            <person name="Chapman S.B."/>
            <person name="Gainer-Dewar J."/>
            <person name="Goldberg J."/>
            <person name="Griggs A."/>
            <person name="Gujja S."/>
            <person name="Hansen M."/>
            <person name="Howarth C."/>
            <person name="Imamovic A."/>
            <person name="Ireland A."/>
            <person name="Larimer J."/>
            <person name="McCowan C."/>
            <person name="Murphy C."/>
            <person name="Pearson M."/>
            <person name="Poon T.W."/>
            <person name="Priest M."/>
            <person name="Roberts A."/>
            <person name="Saif S."/>
            <person name="Shea T."/>
            <person name="Sisk P."/>
            <person name="Sykes S."/>
            <person name="Wortman J."/>
            <person name="Nusbaum C."/>
            <person name="Birren B."/>
        </authorList>
    </citation>
    <scope>NUCLEOTIDE SEQUENCE [LARGE SCALE GENOMIC DNA]</scope>
    <source>
        <strain evidence="12 13">HGA0223</strain>
    </source>
</reference>
<evidence type="ECO:0000256" key="9">
    <source>
        <dbReference type="ARBA" id="ARBA00023136"/>
    </source>
</evidence>
<organism evidence="12 13">
    <name type="scientific">Sutterella wadsworthensis HGA0223</name>
    <dbReference type="NCBI Taxonomy" id="1203554"/>
    <lineage>
        <taxon>Bacteria</taxon>
        <taxon>Pseudomonadati</taxon>
        <taxon>Pseudomonadota</taxon>
        <taxon>Betaproteobacteria</taxon>
        <taxon>Burkholderiales</taxon>
        <taxon>Sutterellaceae</taxon>
        <taxon>Sutterella</taxon>
    </lineage>
</organism>
<dbReference type="NCBIfam" id="TIGR01410">
    <property type="entry name" value="tatB"/>
    <property type="match status" value="1"/>
</dbReference>
<dbReference type="STRING" id="1203554.HMPREF1476_02467"/>
<keyword evidence="13" id="KW-1185">Reference proteome</keyword>
<name>S3BDK3_9BURK</name>
<dbReference type="PANTHER" id="PTHR33162">
    <property type="entry name" value="SEC-INDEPENDENT PROTEIN TRANSLOCASE PROTEIN TATA, CHLOROPLASTIC"/>
    <property type="match status" value="1"/>
</dbReference>
<keyword evidence="2 10" id="KW-0813">Transport</keyword>
<dbReference type="Gene3D" id="1.20.5.3310">
    <property type="match status" value="1"/>
</dbReference>
<comment type="subunit">
    <text evidence="10">The Tat system comprises two distinct complexes: a TatABC complex, containing multiple copies of TatA, TatB and TatC subunits, and a separate TatA complex, containing only TatA subunits. Substrates initially bind to the TatABC complex, which probably triggers association of the separate TatA complex to form the active translocon.</text>
</comment>
<keyword evidence="3 10" id="KW-1003">Cell membrane</keyword>
<keyword evidence="9 10" id="KW-0472">Membrane</keyword>
<keyword evidence="7 10" id="KW-1133">Transmembrane helix</keyword>
<dbReference type="PRINTS" id="PR01506">
    <property type="entry name" value="TATBPROTEIN"/>
</dbReference>
<dbReference type="eggNOG" id="COG1826">
    <property type="taxonomic scope" value="Bacteria"/>
</dbReference>
<evidence type="ECO:0000256" key="1">
    <source>
        <dbReference type="ARBA" id="ARBA00004167"/>
    </source>
</evidence>
<evidence type="ECO:0000313" key="13">
    <source>
        <dbReference type="Proteomes" id="UP000014400"/>
    </source>
</evidence>
<dbReference type="HAMAP" id="MF_00237">
    <property type="entry name" value="TatB"/>
    <property type="match status" value="1"/>
</dbReference>
<evidence type="ECO:0000256" key="3">
    <source>
        <dbReference type="ARBA" id="ARBA00022475"/>
    </source>
</evidence>
<proteinExistence type="inferred from homology"/>
<dbReference type="RefSeq" id="WP_005431670.1">
    <property type="nucleotide sequence ID" value="NZ_KE150482.1"/>
</dbReference>
<dbReference type="Pfam" id="PF02416">
    <property type="entry name" value="TatA_B_E"/>
    <property type="match status" value="1"/>
</dbReference>
<dbReference type="Proteomes" id="UP000014400">
    <property type="component" value="Unassembled WGS sequence"/>
</dbReference>
<keyword evidence="5 10" id="KW-0812">Transmembrane</keyword>
<dbReference type="GO" id="GO:0033281">
    <property type="term" value="C:TAT protein transport complex"/>
    <property type="evidence" value="ECO:0007669"/>
    <property type="project" value="UniProtKB-UniRule"/>
</dbReference>
<evidence type="ECO:0000256" key="5">
    <source>
        <dbReference type="ARBA" id="ARBA00022692"/>
    </source>
</evidence>
<evidence type="ECO:0000256" key="4">
    <source>
        <dbReference type="ARBA" id="ARBA00022519"/>
    </source>
</evidence>
<gene>
    <name evidence="10" type="primary">tatB</name>
    <name evidence="12" type="ORF">HMPREF1476_02467</name>
</gene>
<dbReference type="PANTHER" id="PTHR33162:SF1">
    <property type="entry name" value="SEC-INDEPENDENT PROTEIN TRANSLOCASE PROTEIN TATA, CHLOROPLASTIC"/>
    <property type="match status" value="1"/>
</dbReference>
<dbReference type="InterPro" id="IPR018448">
    <property type="entry name" value="TatB"/>
</dbReference>
<dbReference type="HOGENOM" id="CLU_1288344_0_0_4"/>
<comment type="function">
    <text evidence="10">Part of the twin-arginine translocation (Tat) system that transports large folded proteins containing a characteristic twin-arginine motif in their signal peptide across membranes. Together with TatC, TatB is part of a receptor directly interacting with Tat signal peptides. TatB may form an oligomeric binding site that transiently accommodates folded Tat precursor proteins before their translocation.</text>
</comment>
<dbReference type="EMBL" id="ATCF01000039">
    <property type="protein sequence ID" value="EPD97415.1"/>
    <property type="molecule type" value="Genomic_DNA"/>
</dbReference>
<feature type="coiled-coil region" evidence="11">
    <location>
        <begin position="52"/>
        <end position="112"/>
    </location>
</feature>
<evidence type="ECO:0000313" key="12">
    <source>
        <dbReference type="EMBL" id="EPD97415.1"/>
    </source>
</evidence>
<accession>S3BDK3</accession>
<evidence type="ECO:0000256" key="2">
    <source>
        <dbReference type="ARBA" id="ARBA00022448"/>
    </source>
</evidence>
<keyword evidence="11" id="KW-0175">Coiled coil</keyword>
<protein>
    <recommendedName>
        <fullName evidence="10">Sec-independent protein translocase protein TatB</fullName>
    </recommendedName>
</protein>
<evidence type="ECO:0000256" key="11">
    <source>
        <dbReference type="SAM" id="Coils"/>
    </source>
</evidence>
<dbReference type="PATRIC" id="fig|1203554.3.peg.2544"/>
<comment type="caution">
    <text evidence="12">The sequence shown here is derived from an EMBL/GenBank/DDBJ whole genome shotgun (WGS) entry which is preliminary data.</text>
</comment>